<evidence type="ECO:0000259" key="7">
    <source>
        <dbReference type="Pfam" id="PF00082"/>
    </source>
</evidence>
<dbReference type="PANTHER" id="PTHR43806:SF66">
    <property type="entry name" value="SERIN ENDOPEPTIDASE"/>
    <property type="match status" value="1"/>
</dbReference>
<feature type="domain" description="Peptidase S8/S53" evidence="7">
    <location>
        <begin position="33"/>
        <end position="187"/>
    </location>
</feature>
<evidence type="ECO:0000256" key="6">
    <source>
        <dbReference type="PROSITE-ProRule" id="PRU01240"/>
    </source>
</evidence>
<evidence type="ECO:0000256" key="5">
    <source>
        <dbReference type="ARBA" id="ARBA00022825"/>
    </source>
</evidence>
<dbReference type="InterPro" id="IPR050131">
    <property type="entry name" value="Peptidase_S8_subtilisin-like"/>
</dbReference>
<dbReference type="Gene3D" id="3.40.50.200">
    <property type="entry name" value="Peptidase S8/S53 domain"/>
    <property type="match status" value="1"/>
</dbReference>
<comment type="caution">
    <text evidence="6">Lacks conserved residue(s) required for the propagation of feature annotation.</text>
</comment>
<dbReference type="GO" id="GO:0016020">
    <property type="term" value="C:membrane"/>
    <property type="evidence" value="ECO:0007669"/>
    <property type="project" value="InterPro"/>
</dbReference>
<dbReference type="InterPro" id="IPR036852">
    <property type="entry name" value="Peptidase_S8/S53_dom_sf"/>
</dbReference>
<evidence type="ECO:0000259" key="8">
    <source>
        <dbReference type="Pfam" id="PF06280"/>
    </source>
</evidence>
<name>A0A3M9Y2Q3_9PEZI</name>
<dbReference type="GeneID" id="39613164"/>
<dbReference type="Pfam" id="PF06280">
    <property type="entry name" value="fn3_5"/>
    <property type="match status" value="1"/>
</dbReference>
<dbReference type="PROSITE" id="PS51892">
    <property type="entry name" value="SUBTILASE"/>
    <property type="match status" value="1"/>
</dbReference>
<evidence type="ECO:0000256" key="4">
    <source>
        <dbReference type="ARBA" id="ARBA00022801"/>
    </source>
</evidence>
<dbReference type="Proteomes" id="UP000267145">
    <property type="component" value="Unassembled WGS sequence"/>
</dbReference>
<dbReference type="GO" id="GO:0004252">
    <property type="term" value="F:serine-type endopeptidase activity"/>
    <property type="evidence" value="ECO:0007669"/>
    <property type="project" value="InterPro"/>
</dbReference>
<comment type="caution">
    <text evidence="9">The sequence shown here is derived from an EMBL/GenBank/DDBJ whole genome shotgun (WGS) entry which is preliminary data.</text>
</comment>
<dbReference type="SUPFAM" id="SSF52743">
    <property type="entry name" value="Subtilisin-like"/>
    <property type="match status" value="1"/>
</dbReference>
<gene>
    <name evidence="9" type="ORF">D7B24_009475</name>
</gene>
<feature type="domain" description="C5a peptidase/Subtilisin-like protease SBT2-like Fn3-like" evidence="8">
    <location>
        <begin position="225"/>
        <end position="323"/>
    </location>
</feature>
<sequence length="451" mass="48612">MMEEKATELGKMAGVSGTCTYDEKAANSADKGAKYIMFYNNALGIEDVSSTHARILAVAMTPAEEGEYWLQALAAGSKVTLYVTDPIESDTVLQHGNNTITGGFASTFTSWGPTWEAELKPQFAAPGGNILFLWPRALESCAVFGGTSMATPLVSGILALMTEIRGHLDPVELTNIFAATAKSQFFNDGKQASSQLAPVPQQGAGLIQAYGAASITTILSVSSLAFNDTEHLSSLLFSIENIGDAEVTYTLDHRPVAMAYTFAAGTGRADTFPNELTDDYATLHFSKPVITVKAGIEEKATVSLDLLQHVDNTRLPVYSGYIAQYASANGFVYREQTPTRSIANASFAIPAQDTADHTPHTPPVVNLEFILGTSVSYLEVIPVGSHDEGLTYEFLDVRTMGTALESEKYAPAGRYKFHVKVLRIFGDVEDLNDYDTIGTAAFSIRYEARRG</sequence>
<dbReference type="RefSeq" id="XP_028492875.1">
    <property type="nucleotide sequence ID" value="XM_028643548.1"/>
</dbReference>
<keyword evidence="4" id="KW-0378">Hydrolase</keyword>
<evidence type="ECO:0000256" key="1">
    <source>
        <dbReference type="ARBA" id="ARBA00011073"/>
    </source>
</evidence>
<dbReference type="InterPro" id="IPR010435">
    <property type="entry name" value="C5a/SBT2-like_Fn3"/>
</dbReference>
<dbReference type="EMBL" id="RBVV01000095">
    <property type="protein sequence ID" value="RNJ54717.1"/>
    <property type="molecule type" value="Genomic_DNA"/>
</dbReference>
<dbReference type="InterPro" id="IPR023828">
    <property type="entry name" value="Peptidase_S8_Ser-AS"/>
</dbReference>
<accession>A0A3M9Y2Q3</accession>
<evidence type="ECO:0000313" key="10">
    <source>
        <dbReference type="Proteomes" id="UP000267145"/>
    </source>
</evidence>
<dbReference type="AlphaFoldDB" id="A0A3M9Y2Q3"/>
<keyword evidence="3" id="KW-0732">Signal</keyword>
<keyword evidence="5" id="KW-0720">Serine protease</keyword>
<keyword evidence="10" id="KW-1185">Reference proteome</keyword>
<organism evidence="9 10">
    <name type="scientific">Verticillium nonalfalfae</name>
    <dbReference type="NCBI Taxonomy" id="1051616"/>
    <lineage>
        <taxon>Eukaryota</taxon>
        <taxon>Fungi</taxon>
        <taxon>Dikarya</taxon>
        <taxon>Ascomycota</taxon>
        <taxon>Pezizomycotina</taxon>
        <taxon>Sordariomycetes</taxon>
        <taxon>Hypocreomycetidae</taxon>
        <taxon>Glomerellales</taxon>
        <taxon>Plectosphaerellaceae</taxon>
        <taxon>Verticillium</taxon>
    </lineage>
</organism>
<dbReference type="Gene3D" id="3.50.30.30">
    <property type="match status" value="1"/>
</dbReference>
<protein>
    <recommendedName>
        <fullName evidence="11">Peptidase S8/S53 domain-containing protein</fullName>
    </recommendedName>
</protein>
<evidence type="ECO:0000256" key="2">
    <source>
        <dbReference type="ARBA" id="ARBA00022670"/>
    </source>
</evidence>
<dbReference type="PROSITE" id="PS00138">
    <property type="entry name" value="SUBTILASE_SER"/>
    <property type="match status" value="1"/>
</dbReference>
<dbReference type="PANTHER" id="PTHR43806">
    <property type="entry name" value="PEPTIDASE S8"/>
    <property type="match status" value="1"/>
</dbReference>
<comment type="similarity">
    <text evidence="1 6">Belongs to the peptidase S8 family.</text>
</comment>
<reference evidence="9 10" key="1">
    <citation type="submission" date="2018-10" db="EMBL/GenBank/DDBJ databases">
        <title>Genome sequence of Verticillium nonalfalfae VnAa140.</title>
        <authorList>
            <person name="Stajich J.E."/>
            <person name="Kasson M.T."/>
        </authorList>
    </citation>
    <scope>NUCLEOTIDE SEQUENCE [LARGE SCALE GENOMIC DNA]</scope>
    <source>
        <strain evidence="9 10">VnAa140</strain>
    </source>
</reference>
<evidence type="ECO:0000313" key="9">
    <source>
        <dbReference type="EMBL" id="RNJ54717.1"/>
    </source>
</evidence>
<proteinExistence type="inferred from homology"/>
<dbReference type="InterPro" id="IPR000209">
    <property type="entry name" value="Peptidase_S8/S53_dom"/>
</dbReference>
<dbReference type="STRING" id="1051616.A0A3M9Y2Q3"/>
<dbReference type="GO" id="GO:0006508">
    <property type="term" value="P:proteolysis"/>
    <property type="evidence" value="ECO:0007669"/>
    <property type="project" value="UniProtKB-KW"/>
</dbReference>
<evidence type="ECO:0000256" key="3">
    <source>
        <dbReference type="ARBA" id="ARBA00022729"/>
    </source>
</evidence>
<keyword evidence="2" id="KW-0645">Protease</keyword>
<dbReference type="Pfam" id="PF00082">
    <property type="entry name" value="Peptidase_S8"/>
    <property type="match status" value="1"/>
</dbReference>
<evidence type="ECO:0008006" key="11">
    <source>
        <dbReference type="Google" id="ProtNLM"/>
    </source>
</evidence>